<dbReference type="InterPro" id="IPR019426">
    <property type="entry name" value="7TM_GPCR_serpentine_rcpt_Srv"/>
</dbReference>
<proteinExistence type="predicted"/>
<dbReference type="SUPFAM" id="SSF81321">
    <property type="entry name" value="Family A G protein-coupled receptor-like"/>
    <property type="match status" value="1"/>
</dbReference>
<feature type="transmembrane region" description="Helical" evidence="1">
    <location>
        <begin position="80"/>
        <end position="105"/>
    </location>
</feature>
<feature type="transmembrane region" description="Helical" evidence="1">
    <location>
        <begin position="39"/>
        <end position="60"/>
    </location>
</feature>
<dbReference type="PANTHER" id="PTHR24224">
    <property type="entry name" value="CARDIOACCELERATORY PEPTIDE RECEPTOR-RELATED"/>
    <property type="match status" value="1"/>
</dbReference>
<reference evidence="2 3" key="1">
    <citation type="submission" date="2013-11" db="EMBL/GenBank/DDBJ databases">
        <title>Draft genome of the bovine lungworm Dictyocaulus viviparus.</title>
        <authorList>
            <person name="Mitreva M."/>
        </authorList>
    </citation>
    <scope>NUCLEOTIDE SEQUENCE [LARGE SCALE GENOMIC DNA]</scope>
    <source>
        <strain evidence="2 3">HannoverDv2000</strain>
    </source>
</reference>
<feature type="transmembrane region" description="Helical" evidence="1">
    <location>
        <begin position="6"/>
        <end position="27"/>
    </location>
</feature>
<evidence type="ECO:0000256" key="1">
    <source>
        <dbReference type="SAM" id="Phobius"/>
    </source>
</evidence>
<accession>A0A0D8XRV6</accession>
<dbReference type="Pfam" id="PF10323">
    <property type="entry name" value="7TM_GPCR_Srv"/>
    <property type="match status" value="1"/>
</dbReference>
<gene>
    <name evidence="2" type="ORF">DICVIV_06694</name>
</gene>
<dbReference type="AlphaFoldDB" id="A0A0D8XRV6"/>
<feature type="transmembrane region" description="Helical" evidence="1">
    <location>
        <begin position="214"/>
        <end position="240"/>
    </location>
</feature>
<evidence type="ECO:0008006" key="4">
    <source>
        <dbReference type="Google" id="ProtNLM"/>
    </source>
</evidence>
<sequence>MGWTQWVFAASSLISLPLYLLTITVCINEWKHNQRQRTFYLLIISQGFVDIIVVLNYFIFSTLRAQLILKDFYWSLQDTYFPTWCFLHIYISVIMRCFGVLLITFHRYLSMCRNHTSIEQFVNVSHRWTIPIIQLTVPLIYSIPLFQINDVVFLSRDTLEVLAKHEQITLVTSMTTLFVSITFTLCSAFYGALLKFLINNRYSNSVAIKRECRLYVQMLGLFIAFGLLLVYNILLMILSFHRNVSYVLLNNSGENAIAVKLTQMTTDLKRFQINK</sequence>
<dbReference type="EMBL" id="KN716316">
    <property type="protein sequence ID" value="KJH47240.1"/>
    <property type="molecule type" value="Genomic_DNA"/>
</dbReference>
<keyword evidence="3" id="KW-1185">Reference proteome</keyword>
<dbReference type="OrthoDB" id="5868253at2759"/>
<evidence type="ECO:0000313" key="3">
    <source>
        <dbReference type="Proteomes" id="UP000053766"/>
    </source>
</evidence>
<keyword evidence="1" id="KW-0472">Membrane</keyword>
<evidence type="ECO:0000313" key="2">
    <source>
        <dbReference type="EMBL" id="KJH47240.1"/>
    </source>
</evidence>
<reference evidence="3" key="2">
    <citation type="journal article" date="2016" name="Sci. Rep.">
        <title>Dictyocaulus viviparus genome, variome and transcriptome elucidate lungworm biology and support future intervention.</title>
        <authorList>
            <person name="McNulty S.N."/>
            <person name="Strube C."/>
            <person name="Rosa B.A."/>
            <person name="Martin J.C."/>
            <person name="Tyagi R."/>
            <person name="Choi Y.J."/>
            <person name="Wang Q."/>
            <person name="Hallsworth Pepin K."/>
            <person name="Zhang X."/>
            <person name="Ozersky P."/>
            <person name="Wilson R.K."/>
            <person name="Sternberg P.W."/>
            <person name="Gasser R.B."/>
            <person name="Mitreva M."/>
        </authorList>
    </citation>
    <scope>NUCLEOTIDE SEQUENCE [LARGE SCALE GENOMIC DNA]</scope>
    <source>
        <strain evidence="3">HannoverDv2000</strain>
    </source>
</reference>
<name>A0A0D8XRV6_DICVI</name>
<dbReference type="GO" id="GO:0016020">
    <property type="term" value="C:membrane"/>
    <property type="evidence" value="ECO:0007669"/>
    <property type="project" value="TreeGrafter"/>
</dbReference>
<feature type="transmembrane region" description="Helical" evidence="1">
    <location>
        <begin position="168"/>
        <end position="193"/>
    </location>
</feature>
<dbReference type="Gene3D" id="1.20.1070.10">
    <property type="entry name" value="Rhodopsin 7-helix transmembrane proteins"/>
    <property type="match status" value="1"/>
</dbReference>
<dbReference type="Proteomes" id="UP000053766">
    <property type="component" value="Unassembled WGS sequence"/>
</dbReference>
<protein>
    <recommendedName>
        <fullName evidence="4">G-protein coupled receptors family 1 profile domain-containing protein</fullName>
    </recommendedName>
</protein>
<keyword evidence="1" id="KW-0812">Transmembrane</keyword>
<feature type="transmembrane region" description="Helical" evidence="1">
    <location>
        <begin position="126"/>
        <end position="148"/>
    </location>
</feature>
<organism evidence="2 3">
    <name type="scientific">Dictyocaulus viviparus</name>
    <name type="common">Bovine lungworm</name>
    <dbReference type="NCBI Taxonomy" id="29172"/>
    <lineage>
        <taxon>Eukaryota</taxon>
        <taxon>Metazoa</taxon>
        <taxon>Ecdysozoa</taxon>
        <taxon>Nematoda</taxon>
        <taxon>Chromadorea</taxon>
        <taxon>Rhabditida</taxon>
        <taxon>Rhabditina</taxon>
        <taxon>Rhabditomorpha</taxon>
        <taxon>Strongyloidea</taxon>
        <taxon>Metastrongylidae</taxon>
        <taxon>Dictyocaulus</taxon>
    </lineage>
</organism>
<keyword evidence="1" id="KW-1133">Transmembrane helix</keyword>
<dbReference type="PANTHER" id="PTHR24224:SF17">
    <property type="entry name" value="G-PROTEIN COUPLED RECEPTORS FAMILY 1 PROFILE DOMAIN-CONTAINING PROTEIN"/>
    <property type="match status" value="1"/>
</dbReference>
<dbReference type="InterPro" id="IPR052665">
    <property type="entry name" value="Neuropeptide-GPCR"/>
</dbReference>